<proteinExistence type="predicted"/>
<keyword evidence="2" id="KW-1185">Reference proteome</keyword>
<accession>A0A5N6X4X3</accession>
<protein>
    <submittedName>
        <fullName evidence="1">Uncharacterized protein</fullName>
    </submittedName>
</protein>
<dbReference type="EMBL" id="ML741789">
    <property type="protein sequence ID" value="KAE8327888.1"/>
    <property type="molecule type" value="Genomic_DNA"/>
</dbReference>
<dbReference type="AlphaFoldDB" id="A0A5N6X4X3"/>
<sequence length="56" mass="6159">MPQAFVASMLVTASSSGGMDQRLPLHPTVNHPHMHKYATRVAVSLRRSMSGETRPK</sequence>
<evidence type="ECO:0000313" key="1">
    <source>
        <dbReference type="EMBL" id="KAE8327888.1"/>
    </source>
</evidence>
<name>A0A5N6X4X3_9EURO</name>
<gene>
    <name evidence="1" type="ORF">BDV39DRAFT_174976</name>
</gene>
<evidence type="ECO:0000313" key="2">
    <source>
        <dbReference type="Proteomes" id="UP000325945"/>
    </source>
</evidence>
<organism evidence="1 2">
    <name type="scientific">Aspergillus sergii</name>
    <dbReference type="NCBI Taxonomy" id="1034303"/>
    <lineage>
        <taxon>Eukaryota</taxon>
        <taxon>Fungi</taxon>
        <taxon>Dikarya</taxon>
        <taxon>Ascomycota</taxon>
        <taxon>Pezizomycotina</taxon>
        <taxon>Eurotiomycetes</taxon>
        <taxon>Eurotiomycetidae</taxon>
        <taxon>Eurotiales</taxon>
        <taxon>Aspergillaceae</taxon>
        <taxon>Aspergillus</taxon>
        <taxon>Aspergillus subgen. Circumdati</taxon>
    </lineage>
</organism>
<reference evidence="2" key="1">
    <citation type="submission" date="2019-04" db="EMBL/GenBank/DDBJ databases">
        <title>Friends and foes A comparative genomics studyof 23 Aspergillus species from section Flavi.</title>
        <authorList>
            <consortium name="DOE Joint Genome Institute"/>
            <person name="Kjaerbolling I."/>
            <person name="Vesth T."/>
            <person name="Frisvad J.C."/>
            <person name="Nybo J.L."/>
            <person name="Theobald S."/>
            <person name="Kildgaard S."/>
            <person name="Isbrandt T."/>
            <person name="Kuo A."/>
            <person name="Sato A."/>
            <person name="Lyhne E.K."/>
            <person name="Kogle M.E."/>
            <person name="Wiebenga A."/>
            <person name="Kun R.S."/>
            <person name="Lubbers R.J."/>
            <person name="Makela M.R."/>
            <person name="Barry K."/>
            <person name="Chovatia M."/>
            <person name="Clum A."/>
            <person name="Daum C."/>
            <person name="Haridas S."/>
            <person name="He G."/>
            <person name="LaButti K."/>
            <person name="Lipzen A."/>
            <person name="Mondo S."/>
            <person name="Riley R."/>
            <person name="Salamov A."/>
            <person name="Simmons B.A."/>
            <person name="Magnuson J.K."/>
            <person name="Henrissat B."/>
            <person name="Mortensen U.H."/>
            <person name="Larsen T.O."/>
            <person name="Devries R.P."/>
            <person name="Grigoriev I.V."/>
            <person name="Machida M."/>
            <person name="Baker S.E."/>
            <person name="Andersen M.R."/>
        </authorList>
    </citation>
    <scope>NUCLEOTIDE SEQUENCE [LARGE SCALE GENOMIC DNA]</scope>
    <source>
        <strain evidence="2">CBS 130017</strain>
    </source>
</reference>
<dbReference type="Proteomes" id="UP000325945">
    <property type="component" value="Unassembled WGS sequence"/>
</dbReference>